<sequence>MSCEKSNQSEQKKTVEDLSQVHYEILKELEQYPASVIRGDYRLYRSTIKNLYRALHLNEKTFKRIFEGIDQVSSSNSRLYSKETLLSETTEQLYWQDWESALLFIDLDSKSTGEQILFAKVQHVTFGSSLFKVVNAATFLVDQLTLDQIDMINDFDLKLYPAVSVFPLYLSSSIKPKSIEIHADHDWNVDYLSVGSSIDKLTYHLFRTYQAELIDIFYPFLEYGTFNFYPEVMARTKNMVFNLSVMNKMDSFKDF</sequence>
<dbReference type="AlphaFoldDB" id="A0AAX4JPZ6"/>
<reference evidence="1 2" key="1">
    <citation type="submission" date="2024-01" db="EMBL/GenBank/DDBJ databases">
        <title>Comparative genomics of Cryptococcus and Kwoniella reveals pathogenesis evolution and contrasting modes of karyotype evolution via chromosome fusion or intercentromeric recombination.</title>
        <authorList>
            <person name="Coelho M.A."/>
            <person name="David-Palma M."/>
            <person name="Shea T."/>
            <person name="Bowers K."/>
            <person name="McGinley-Smith S."/>
            <person name="Mohammad A.W."/>
            <person name="Gnirke A."/>
            <person name="Yurkov A.M."/>
            <person name="Nowrousian M."/>
            <person name="Sun S."/>
            <person name="Cuomo C.A."/>
            <person name="Heitman J."/>
        </authorList>
    </citation>
    <scope>NUCLEOTIDE SEQUENCE [LARGE SCALE GENOMIC DNA]</scope>
    <source>
        <strain evidence="1 2">CBS 6074</strain>
    </source>
</reference>
<dbReference type="RefSeq" id="XP_066073388.1">
    <property type="nucleotide sequence ID" value="XM_066217291.1"/>
</dbReference>
<accession>A0AAX4JPZ6</accession>
<evidence type="ECO:0000313" key="2">
    <source>
        <dbReference type="Proteomes" id="UP001355207"/>
    </source>
</evidence>
<dbReference type="EMBL" id="CP144099">
    <property type="protein sequence ID" value="WWC86625.1"/>
    <property type="molecule type" value="Genomic_DNA"/>
</dbReference>
<evidence type="ECO:0000313" key="1">
    <source>
        <dbReference type="EMBL" id="WWC86625.1"/>
    </source>
</evidence>
<protein>
    <submittedName>
        <fullName evidence="1">Uncharacterized protein</fullName>
    </submittedName>
</protein>
<proteinExistence type="predicted"/>
<dbReference type="Proteomes" id="UP001355207">
    <property type="component" value="Chromosome 2"/>
</dbReference>
<dbReference type="GeneID" id="91092174"/>
<gene>
    <name evidence="1" type="ORF">L201_001502</name>
</gene>
<keyword evidence="2" id="KW-1185">Reference proteome</keyword>
<organism evidence="1 2">
    <name type="scientific">Kwoniella dendrophila CBS 6074</name>
    <dbReference type="NCBI Taxonomy" id="1295534"/>
    <lineage>
        <taxon>Eukaryota</taxon>
        <taxon>Fungi</taxon>
        <taxon>Dikarya</taxon>
        <taxon>Basidiomycota</taxon>
        <taxon>Agaricomycotina</taxon>
        <taxon>Tremellomycetes</taxon>
        <taxon>Tremellales</taxon>
        <taxon>Cryptococcaceae</taxon>
        <taxon>Kwoniella</taxon>
    </lineage>
</organism>
<name>A0AAX4JPZ6_9TREE</name>